<evidence type="ECO:0000256" key="7">
    <source>
        <dbReference type="ARBA" id="ARBA00023136"/>
    </source>
</evidence>
<evidence type="ECO:0000256" key="4">
    <source>
        <dbReference type="ARBA" id="ARBA00022475"/>
    </source>
</evidence>
<evidence type="ECO:0000256" key="8">
    <source>
        <dbReference type="SAM" id="Phobius"/>
    </source>
</evidence>
<name>A0A1J6I1A2_9HYPH</name>
<organism evidence="9 10">
    <name type="scientific">Brucella cytisi</name>
    <dbReference type="NCBI Taxonomy" id="407152"/>
    <lineage>
        <taxon>Bacteria</taxon>
        <taxon>Pseudomonadati</taxon>
        <taxon>Pseudomonadota</taxon>
        <taxon>Alphaproteobacteria</taxon>
        <taxon>Hyphomicrobiales</taxon>
        <taxon>Brucellaceae</taxon>
        <taxon>Brucella/Ochrobactrum group</taxon>
        <taxon>Brucella</taxon>
    </lineage>
</organism>
<keyword evidence="10" id="KW-1185">Reference proteome</keyword>
<feature type="transmembrane region" description="Helical" evidence="8">
    <location>
        <begin position="395"/>
        <end position="415"/>
    </location>
</feature>
<feature type="transmembrane region" description="Helical" evidence="8">
    <location>
        <begin position="311"/>
        <end position="333"/>
    </location>
</feature>
<gene>
    <name evidence="9" type="ORF">BLA27_07330</name>
</gene>
<feature type="transmembrane region" description="Helical" evidence="8">
    <location>
        <begin position="281"/>
        <end position="305"/>
    </location>
</feature>
<comment type="subcellular location">
    <subcellularLocation>
        <location evidence="1">Cell membrane</location>
        <topology evidence="1">Multi-pass membrane protein</topology>
    </subcellularLocation>
</comment>
<feature type="transmembrane region" description="Helical" evidence="8">
    <location>
        <begin position="354"/>
        <end position="375"/>
    </location>
</feature>
<dbReference type="OrthoDB" id="9811975at2"/>
<keyword evidence="4" id="KW-1003">Cell membrane</keyword>
<dbReference type="Proteomes" id="UP000182985">
    <property type="component" value="Unassembled WGS sequence"/>
</dbReference>
<feature type="transmembrane region" description="Helical" evidence="8">
    <location>
        <begin position="71"/>
        <end position="92"/>
    </location>
</feature>
<accession>A0A1J6I1A2</accession>
<dbReference type="EMBL" id="MOEC01000005">
    <property type="protein sequence ID" value="OIS94311.1"/>
    <property type="molecule type" value="Genomic_DNA"/>
</dbReference>
<dbReference type="PANTHER" id="PTHR30472:SF37">
    <property type="entry name" value="FE(3+) DICITRATE TRANSPORT SYSTEM PERMEASE PROTEIN FECD-RELATED"/>
    <property type="match status" value="1"/>
</dbReference>
<feature type="transmembrane region" description="Helical" evidence="8">
    <location>
        <begin position="427"/>
        <end position="446"/>
    </location>
</feature>
<dbReference type="Pfam" id="PF01032">
    <property type="entry name" value="FecCD"/>
    <property type="match status" value="2"/>
</dbReference>
<feature type="transmembrane region" description="Helical" evidence="8">
    <location>
        <begin position="521"/>
        <end position="541"/>
    </location>
</feature>
<feature type="transmembrane region" description="Helical" evidence="8">
    <location>
        <begin position="248"/>
        <end position="269"/>
    </location>
</feature>
<feature type="transmembrane region" description="Helical" evidence="8">
    <location>
        <begin position="636"/>
        <end position="654"/>
    </location>
</feature>
<evidence type="ECO:0000256" key="3">
    <source>
        <dbReference type="ARBA" id="ARBA00022448"/>
    </source>
</evidence>
<dbReference type="InterPro" id="IPR000522">
    <property type="entry name" value="ABC_transptr_permease_BtuC"/>
</dbReference>
<keyword evidence="5 8" id="KW-0812">Transmembrane</keyword>
<feature type="transmembrane region" description="Helical" evidence="8">
    <location>
        <begin position="154"/>
        <end position="176"/>
    </location>
</feature>
<evidence type="ECO:0000256" key="1">
    <source>
        <dbReference type="ARBA" id="ARBA00004651"/>
    </source>
</evidence>
<reference evidence="9 10" key="1">
    <citation type="submission" date="2016-10" db="EMBL/GenBank/DDBJ databases">
        <title>The Draft Genome Sequence of the Potato Rhizosphere Bacteria Ochrobactrum sp. IPA7.2.</title>
        <authorList>
            <person name="Gogoleva N.E."/>
            <person name="Khlopko Y.A."/>
            <person name="Burygin G.L."/>
            <person name="Plotnikov A.O."/>
        </authorList>
    </citation>
    <scope>NUCLEOTIDE SEQUENCE [LARGE SCALE GENOMIC DNA]</scope>
    <source>
        <strain evidence="9 10">IPA7.2</strain>
    </source>
</reference>
<protein>
    <submittedName>
        <fullName evidence="9">Iron ABC transporter permease</fullName>
    </submittedName>
</protein>
<evidence type="ECO:0000256" key="2">
    <source>
        <dbReference type="ARBA" id="ARBA00007935"/>
    </source>
</evidence>
<keyword evidence="6 8" id="KW-1133">Transmembrane helix</keyword>
<dbReference type="GO" id="GO:0033214">
    <property type="term" value="P:siderophore-iron import into cell"/>
    <property type="evidence" value="ECO:0007669"/>
    <property type="project" value="TreeGrafter"/>
</dbReference>
<dbReference type="PANTHER" id="PTHR30472">
    <property type="entry name" value="FERRIC ENTEROBACTIN TRANSPORT SYSTEM PERMEASE PROTEIN"/>
    <property type="match status" value="1"/>
</dbReference>
<dbReference type="RefSeq" id="WP_071631129.1">
    <property type="nucleotide sequence ID" value="NZ_MOEC01000005.1"/>
</dbReference>
<feature type="transmembrane region" description="Helical" evidence="8">
    <location>
        <begin position="452"/>
        <end position="472"/>
    </location>
</feature>
<evidence type="ECO:0000313" key="10">
    <source>
        <dbReference type="Proteomes" id="UP000182985"/>
    </source>
</evidence>
<sequence>MTSRDVVAEAAKPKLFVLGLFILASVLLLGLIVAELILGSGNVGLSDVLQAPMRPHSLAQIIIETIRLPRAIAAILVGAALAIAGTIMQTVLRNPLAAPDILAVTSGAQLGLIVASLLLPFAFPGFLATILGGAIGGGLCLLVGGGLRAQPVRLALAGVAISLAFSALSSAIVLMADDRASGVLLWSSGLLEQSGWNRITPLTPLIIGGILLLTLSGRQFDVMALGNDMASGLGLGKAPAIIGLLSTVVLSGAAVSIAGPIGFIGLAVPNFLRAAGFHRHGILLPAAGLLGAVSLLAADIAAQLLSSDGAIIPTGVFAACFAAPVLILVLGRIKGETRPRANVVSENVLFKQKATLYPVLVCLMVATCLLGLVFGDGVAGWQTDWDTVFALRFPRVLIAMGAGALLACAGLLLQLVTRNPLSGPETLGLSQGAALAGLAGLLIGVVPTSPLFALLAVSGSGLVVLCISFLSVRMSPERTALTGIAVAASVSAVSTVVVIDAKLQVAEALSWLVGSTHGRNWQDVAALAPWLALIPFLMMLARRFDILAMGRDEAESIGLNTMYARVWTMLLASLAVAGAVATVGAIGFVGLIAPHAARLCGGARYRELVPVTALMGAILTAFADMFGRTLIAPQEIPAGIVTAFIGAPLFILLMRRQSR</sequence>
<feature type="transmembrane region" description="Helical" evidence="8">
    <location>
        <begin position="479"/>
        <end position="501"/>
    </location>
</feature>
<evidence type="ECO:0000313" key="9">
    <source>
        <dbReference type="EMBL" id="OIS94311.1"/>
    </source>
</evidence>
<comment type="similarity">
    <text evidence="2">Belongs to the binding-protein-dependent transport system permease family. FecCD subfamily.</text>
</comment>
<evidence type="ECO:0000256" key="5">
    <source>
        <dbReference type="ARBA" id="ARBA00022692"/>
    </source>
</evidence>
<dbReference type="SUPFAM" id="SSF81345">
    <property type="entry name" value="ABC transporter involved in vitamin B12 uptake, BtuC"/>
    <property type="match status" value="2"/>
</dbReference>
<keyword evidence="3" id="KW-0813">Transport</keyword>
<dbReference type="GO" id="GO:0005886">
    <property type="term" value="C:plasma membrane"/>
    <property type="evidence" value="ECO:0007669"/>
    <property type="project" value="UniProtKB-SubCell"/>
</dbReference>
<comment type="caution">
    <text evidence="9">The sequence shown here is derived from an EMBL/GenBank/DDBJ whole genome shotgun (WGS) entry which is preliminary data.</text>
</comment>
<feature type="transmembrane region" description="Helical" evidence="8">
    <location>
        <begin position="15"/>
        <end position="38"/>
    </location>
</feature>
<proteinExistence type="inferred from homology"/>
<dbReference type="GO" id="GO:0022857">
    <property type="term" value="F:transmembrane transporter activity"/>
    <property type="evidence" value="ECO:0007669"/>
    <property type="project" value="InterPro"/>
</dbReference>
<dbReference type="Gene3D" id="1.10.3470.10">
    <property type="entry name" value="ABC transporter involved in vitamin B12 uptake, BtuC"/>
    <property type="match status" value="2"/>
</dbReference>
<feature type="transmembrane region" description="Helical" evidence="8">
    <location>
        <begin position="112"/>
        <end position="142"/>
    </location>
</feature>
<dbReference type="InterPro" id="IPR037294">
    <property type="entry name" value="ABC_BtuC-like"/>
</dbReference>
<dbReference type="AlphaFoldDB" id="A0A1J6I1A2"/>
<keyword evidence="7 8" id="KW-0472">Membrane</keyword>
<dbReference type="CDD" id="cd06550">
    <property type="entry name" value="TM_ABC_iron-siderophores_like"/>
    <property type="match status" value="2"/>
</dbReference>
<evidence type="ECO:0000256" key="6">
    <source>
        <dbReference type="ARBA" id="ARBA00022989"/>
    </source>
</evidence>
<feature type="transmembrane region" description="Helical" evidence="8">
    <location>
        <begin position="562"/>
        <end position="589"/>
    </location>
</feature>